<dbReference type="InterPro" id="IPR033788">
    <property type="entry name" value="VbhA-like"/>
</dbReference>
<keyword evidence="2" id="KW-1185">Reference proteome</keyword>
<evidence type="ECO:0000313" key="1">
    <source>
        <dbReference type="EMBL" id="MEX3739574.1"/>
    </source>
</evidence>
<dbReference type="CDD" id="cd11586">
    <property type="entry name" value="VbhA_like"/>
    <property type="match status" value="1"/>
</dbReference>
<proteinExistence type="predicted"/>
<dbReference type="InterPro" id="IPR043038">
    <property type="entry name" value="VbhA_sf"/>
</dbReference>
<dbReference type="Proteomes" id="UP001558474">
    <property type="component" value="Unassembled WGS sequence"/>
</dbReference>
<sequence>MPDFDNADDWTPALDRLGAADRSAVTAAVADGRLSGWNPSSQALERLAAFVAGEVPFDVYRSWVIRDSVTP</sequence>
<gene>
    <name evidence="1" type="ORF">ABFW12_15175</name>
</gene>
<name>A0ABV3VEE1_9MYCO</name>
<protein>
    <submittedName>
        <fullName evidence="1">Antitoxin VbhA family protein</fullName>
    </submittedName>
</protein>
<evidence type="ECO:0000313" key="2">
    <source>
        <dbReference type="Proteomes" id="UP001558474"/>
    </source>
</evidence>
<dbReference type="EMBL" id="JBDLOU010000028">
    <property type="protein sequence ID" value="MEX3739574.1"/>
    <property type="molecule type" value="Genomic_DNA"/>
</dbReference>
<accession>A0ABV3VEE1</accession>
<organism evidence="1 2">
    <name type="scientific">Mycolicibacterium porcinum</name>
    <dbReference type="NCBI Taxonomy" id="39693"/>
    <lineage>
        <taxon>Bacteria</taxon>
        <taxon>Bacillati</taxon>
        <taxon>Actinomycetota</taxon>
        <taxon>Actinomycetes</taxon>
        <taxon>Mycobacteriales</taxon>
        <taxon>Mycobacteriaceae</taxon>
        <taxon>Mycolicibacterium</taxon>
    </lineage>
</organism>
<dbReference type="RefSeq" id="WP_368573245.1">
    <property type="nucleotide sequence ID" value="NZ_JBDLOU010000028.1"/>
</dbReference>
<dbReference type="Gene3D" id="1.10.8.1050">
    <property type="entry name" value="Antitoxin VbhA-like"/>
    <property type="match status" value="1"/>
</dbReference>
<comment type="caution">
    <text evidence="1">The sequence shown here is derived from an EMBL/GenBank/DDBJ whole genome shotgun (WGS) entry which is preliminary data.</text>
</comment>
<reference evidence="1 2" key="1">
    <citation type="submission" date="2024-04" db="EMBL/GenBank/DDBJ databases">
        <title>Genomic Markers of Mycobacteria.</title>
        <authorList>
            <person name="Soliman M.S."/>
            <person name="Elkholy A."/>
            <person name="Soliman N.S."/>
            <person name="Abbas A."/>
            <person name="Khayrat S."/>
            <person name="Shawky S."/>
        </authorList>
    </citation>
    <scope>NUCLEOTIDE SEQUENCE [LARGE SCALE GENOMIC DNA]</scope>
    <source>
        <strain evidence="1 2">Egy-CU-AM5</strain>
    </source>
</reference>